<reference evidence="9 10" key="1">
    <citation type="journal article" date="2016" name="Sci. Rep.">
        <title>Complete genome sequence and transcriptomic analysis of a novel marine strain Bacillus weihaiensis reveals the mechanism of brown algae degradation.</title>
        <authorList>
            <person name="Zhu Y."/>
            <person name="Chen P."/>
            <person name="Bao Y."/>
            <person name="Men Y."/>
            <person name="Zeng Y."/>
            <person name="Yang J."/>
            <person name="Sun J."/>
            <person name="Sun Y."/>
        </authorList>
    </citation>
    <scope>NUCLEOTIDE SEQUENCE [LARGE SCALE GENOMIC DNA]</scope>
    <source>
        <strain evidence="9 10">Alg07</strain>
    </source>
</reference>
<dbReference type="PANTHER" id="PTHR34582:SF7">
    <property type="entry name" value="UPF0702 TRANSMEMBRANE PROTEIN YDFS"/>
    <property type="match status" value="1"/>
</dbReference>
<dbReference type="Proteomes" id="UP000181936">
    <property type="component" value="Chromosome"/>
</dbReference>
<dbReference type="OrthoDB" id="9778331at2"/>
<evidence type="ECO:0000256" key="4">
    <source>
        <dbReference type="ARBA" id="ARBA00022692"/>
    </source>
</evidence>
<evidence type="ECO:0000313" key="9">
    <source>
        <dbReference type="EMBL" id="APH05883.1"/>
    </source>
</evidence>
<protein>
    <recommendedName>
        <fullName evidence="8">YetF C-terminal domain-containing protein</fullName>
    </recommendedName>
</protein>
<evidence type="ECO:0000259" key="8">
    <source>
        <dbReference type="Pfam" id="PF04239"/>
    </source>
</evidence>
<sequence length="235" mass="26920">MAQWIEVIIRSVSIIFGLFFITKLLGKKQLSKLSFFEYIVGITVGDIAGALSMDIELNLVNGIVSILIWSLFPLVISFISLRSKGFRDIVEGKSRTFIQDGKILEKNLKREKYSTDELLEQLRKKDIFQVSDVDFAILETNGELSVLLKKEKQPVRWEDLFNKTLPVKTPLTIIMDGEFLEETIYGAGYSLAWVKEQLIMRKKKVQDIFLGQIDATGTIYFDYYDDQLEKNGGEV</sequence>
<dbReference type="Gene3D" id="3.30.240.20">
    <property type="entry name" value="bsu07140 like domains"/>
    <property type="match status" value="2"/>
</dbReference>
<dbReference type="InterPro" id="IPR023090">
    <property type="entry name" value="UPF0702_alpha/beta_dom_sf"/>
</dbReference>
<dbReference type="Pfam" id="PF04239">
    <property type="entry name" value="DUF421"/>
    <property type="match status" value="1"/>
</dbReference>
<feature type="transmembrane region" description="Helical" evidence="7">
    <location>
        <begin position="33"/>
        <end position="53"/>
    </location>
</feature>
<evidence type="ECO:0000313" key="10">
    <source>
        <dbReference type="Proteomes" id="UP000181936"/>
    </source>
</evidence>
<feature type="transmembrane region" description="Helical" evidence="7">
    <location>
        <begin position="59"/>
        <end position="81"/>
    </location>
</feature>
<comment type="similarity">
    <text evidence="2">Belongs to the UPF0702 family.</text>
</comment>
<keyword evidence="4 7" id="KW-0812">Transmembrane</keyword>
<accession>A0A1L3MU77</accession>
<dbReference type="PANTHER" id="PTHR34582">
    <property type="entry name" value="UPF0702 TRANSMEMBRANE PROTEIN YCAP"/>
    <property type="match status" value="1"/>
</dbReference>
<keyword evidence="5 7" id="KW-1133">Transmembrane helix</keyword>
<organism evidence="9 10">
    <name type="scientific">Bacillus weihaiensis</name>
    <dbReference type="NCBI Taxonomy" id="1547283"/>
    <lineage>
        <taxon>Bacteria</taxon>
        <taxon>Bacillati</taxon>
        <taxon>Bacillota</taxon>
        <taxon>Bacilli</taxon>
        <taxon>Bacillales</taxon>
        <taxon>Bacillaceae</taxon>
        <taxon>Bacillus</taxon>
    </lineage>
</organism>
<comment type="subcellular location">
    <subcellularLocation>
        <location evidence="1">Cell membrane</location>
        <topology evidence="1">Multi-pass membrane protein</topology>
    </subcellularLocation>
</comment>
<feature type="domain" description="YetF C-terminal" evidence="8">
    <location>
        <begin position="82"/>
        <end position="213"/>
    </location>
</feature>
<keyword evidence="6 7" id="KW-0472">Membrane</keyword>
<dbReference type="KEGG" id="bwh:A9C19_14695"/>
<evidence type="ECO:0000256" key="1">
    <source>
        <dbReference type="ARBA" id="ARBA00004651"/>
    </source>
</evidence>
<proteinExistence type="inferred from homology"/>
<feature type="transmembrane region" description="Helical" evidence="7">
    <location>
        <begin position="7"/>
        <end position="26"/>
    </location>
</feature>
<dbReference type="AlphaFoldDB" id="A0A1L3MU77"/>
<dbReference type="InterPro" id="IPR007353">
    <property type="entry name" value="DUF421"/>
</dbReference>
<evidence type="ECO:0000256" key="3">
    <source>
        <dbReference type="ARBA" id="ARBA00022475"/>
    </source>
</evidence>
<evidence type="ECO:0000256" key="6">
    <source>
        <dbReference type="ARBA" id="ARBA00023136"/>
    </source>
</evidence>
<evidence type="ECO:0000256" key="2">
    <source>
        <dbReference type="ARBA" id="ARBA00006448"/>
    </source>
</evidence>
<dbReference type="EMBL" id="CP016020">
    <property type="protein sequence ID" value="APH05883.1"/>
    <property type="molecule type" value="Genomic_DNA"/>
</dbReference>
<dbReference type="STRING" id="1547283.A9C19_14695"/>
<evidence type="ECO:0000256" key="5">
    <source>
        <dbReference type="ARBA" id="ARBA00022989"/>
    </source>
</evidence>
<gene>
    <name evidence="9" type="ORF">A9C19_14695</name>
</gene>
<dbReference type="GO" id="GO:0005886">
    <property type="term" value="C:plasma membrane"/>
    <property type="evidence" value="ECO:0007669"/>
    <property type="project" value="UniProtKB-SubCell"/>
</dbReference>
<evidence type="ECO:0000256" key="7">
    <source>
        <dbReference type="SAM" id="Phobius"/>
    </source>
</evidence>
<name>A0A1L3MU77_9BACI</name>
<keyword evidence="10" id="KW-1185">Reference proteome</keyword>
<dbReference type="RefSeq" id="WP_072580680.1">
    <property type="nucleotide sequence ID" value="NZ_CP016020.1"/>
</dbReference>
<keyword evidence="3" id="KW-1003">Cell membrane</keyword>